<sequence>MTKRVEKKYLTEDERKILKLYHAATSVSFYRFNESMSDAKAFVGIWGSPQIINSPNDRVLISAGTFENGKSVSAIASIEAGGTK</sequence>
<dbReference type="Proteomes" id="UP001596289">
    <property type="component" value="Unassembled WGS sequence"/>
</dbReference>
<name>A0ABW1RCJ3_9LACO</name>
<proteinExistence type="predicted"/>
<evidence type="ECO:0000313" key="2">
    <source>
        <dbReference type="Proteomes" id="UP001596289"/>
    </source>
</evidence>
<comment type="caution">
    <text evidence="1">The sequence shown here is derived from an EMBL/GenBank/DDBJ whole genome shotgun (WGS) entry which is preliminary data.</text>
</comment>
<organism evidence="1 2">
    <name type="scientific">Loigolactobacillus jiayinensis</name>
    <dbReference type="NCBI Taxonomy" id="2486016"/>
    <lineage>
        <taxon>Bacteria</taxon>
        <taxon>Bacillati</taxon>
        <taxon>Bacillota</taxon>
        <taxon>Bacilli</taxon>
        <taxon>Lactobacillales</taxon>
        <taxon>Lactobacillaceae</taxon>
        <taxon>Loigolactobacillus</taxon>
    </lineage>
</organism>
<dbReference type="RefSeq" id="WP_125552546.1">
    <property type="nucleotide sequence ID" value="NZ_JBHSSL010000042.1"/>
</dbReference>
<dbReference type="EMBL" id="JBHSSL010000042">
    <property type="protein sequence ID" value="MFC6170483.1"/>
    <property type="molecule type" value="Genomic_DNA"/>
</dbReference>
<protein>
    <recommendedName>
        <fullName evidence="3">Transposase</fullName>
    </recommendedName>
</protein>
<reference evidence="2" key="1">
    <citation type="journal article" date="2019" name="Int. J. Syst. Evol. Microbiol.">
        <title>The Global Catalogue of Microorganisms (GCM) 10K type strain sequencing project: providing services to taxonomists for standard genome sequencing and annotation.</title>
        <authorList>
            <consortium name="The Broad Institute Genomics Platform"/>
            <consortium name="The Broad Institute Genome Sequencing Center for Infectious Disease"/>
            <person name="Wu L."/>
            <person name="Ma J."/>
        </authorList>
    </citation>
    <scope>NUCLEOTIDE SEQUENCE [LARGE SCALE GENOMIC DNA]</scope>
    <source>
        <strain evidence="2">CCM 8904</strain>
    </source>
</reference>
<keyword evidence="2" id="KW-1185">Reference proteome</keyword>
<evidence type="ECO:0008006" key="3">
    <source>
        <dbReference type="Google" id="ProtNLM"/>
    </source>
</evidence>
<evidence type="ECO:0000313" key="1">
    <source>
        <dbReference type="EMBL" id="MFC6170483.1"/>
    </source>
</evidence>
<gene>
    <name evidence="1" type="ORF">ACFQGP_07825</name>
</gene>
<accession>A0ABW1RCJ3</accession>